<organism evidence="3 4">
    <name type="scientific">Zasmidium cellare ATCC 36951</name>
    <dbReference type="NCBI Taxonomy" id="1080233"/>
    <lineage>
        <taxon>Eukaryota</taxon>
        <taxon>Fungi</taxon>
        <taxon>Dikarya</taxon>
        <taxon>Ascomycota</taxon>
        <taxon>Pezizomycotina</taxon>
        <taxon>Dothideomycetes</taxon>
        <taxon>Dothideomycetidae</taxon>
        <taxon>Mycosphaerellales</taxon>
        <taxon>Mycosphaerellaceae</taxon>
        <taxon>Zasmidium</taxon>
    </lineage>
</organism>
<dbReference type="Proteomes" id="UP000799537">
    <property type="component" value="Unassembled WGS sequence"/>
</dbReference>
<feature type="region of interest" description="Disordered" evidence="1">
    <location>
        <begin position="93"/>
        <end position="114"/>
    </location>
</feature>
<evidence type="ECO:0000256" key="2">
    <source>
        <dbReference type="SAM" id="SignalP"/>
    </source>
</evidence>
<dbReference type="EMBL" id="ML993593">
    <property type="protein sequence ID" value="KAF2167431.1"/>
    <property type="molecule type" value="Genomic_DNA"/>
</dbReference>
<evidence type="ECO:0000313" key="4">
    <source>
        <dbReference type="Proteomes" id="UP000799537"/>
    </source>
</evidence>
<protein>
    <submittedName>
        <fullName evidence="3">Uncharacterized protein</fullName>
    </submittedName>
</protein>
<gene>
    <name evidence="3" type="ORF">M409DRAFT_22240</name>
</gene>
<dbReference type="GeneID" id="54559522"/>
<feature type="chain" id="PRO_5025470257" evidence="2">
    <location>
        <begin position="21"/>
        <end position="224"/>
    </location>
</feature>
<proteinExistence type="predicted"/>
<feature type="signal peptide" evidence="2">
    <location>
        <begin position="1"/>
        <end position="20"/>
    </location>
</feature>
<keyword evidence="2" id="KW-0732">Signal</keyword>
<sequence length="224" mass="23954">MHFKQFTTILVALSFSAVFANPIPDSGIDVCVPPPHSSPVGSRLTRQAKLSRLIKPIKPVKLIKPIKLIKPAKVNKPVKVNRLIKLTKSTKPIKATKPTKPPRHQTLIKTTKPRRASSTGAVLQAINTGVPTKTLSLAVTPTTRTAVATTPHILVQTRGATPTIHMVAATSRTIRQAPGLVLVQVPPAWNGMAGLVVLDRFAPIAMVLGALAMRDLNQAALATK</sequence>
<evidence type="ECO:0000313" key="3">
    <source>
        <dbReference type="EMBL" id="KAF2167431.1"/>
    </source>
</evidence>
<accession>A0A6A6CK61</accession>
<reference evidence="3" key="1">
    <citation type="journal article" date="2020" name="Stud. Mycol.">
        <title>101 Dothideomycetes genomes: a test case for predicting lifestyles and emergence of pathogens.</title>
        <authorList>
            <person name="Haridas S."/>
            <person name="Albert R."/>
            <person name="Binder M."/>
            <person name="Bloem J."/>
            <person name="Labutti K."/>
            <person name="Salamov A."/>
            <person name="Andreopoulos B."/>
            <person name="Baker S."/>
            <person name="Barry K."/>
            <person name="Bills G."/>
            <person name="Bluhm B."/>
            <person name="Cannon C."/>
            <person name="Castanera R."/>
            <person name="Culley D."/>
            <person name="Daum C."/>
            <person name="Ezra D."/>
            <person name="Gonzalez J."/>
            <person name="Henrissat B."/>
            <person name="Kuo A."/>
            <person name="Liang C."/>
            <person name="Lipzen A."/>
            <person name="Lutzoni F."/>
            <person name="Magnuson J."/>
            <person name="Mondo S."/>
            <person name="Nolan M."/>
            <person name="Ohm R."/>
            <person name="Pangilinan J."/>
            <person name="Park H.-J."/>
            <person name="Ramirez L."/>
            <person name="Alfaro M."/>
            <person name="Sun H."/>
            <person name="Tritt A."/>
            <person name="Yoshinaga Y."/>
            <person name="Zwiers L.-H."/>
            <person name="Turgeon B."/>
            <person name="Goodwin S."/>
            <person name="Spatafora J."/>
            <person name="Crous P."/>
            <person name="Grigoriev I."/>
        </authorList>
    </citation>
    <scope>NUCLEOTIDE SEQUENCE</scope>
    <source>
        <strain evidence="3">ATCC 36951</strain>
    </source>
</reference>
<name>A0A6A6CK61_ZASCE</name>
<evidence type="ECO:0000256" key="1">
    <source>
        <dbReference type="SAM" id="MobiDB-lite"/>
    </source>
</evidence>
<keyword evidence="4" id="KW-1185">Reference proteome</keyword>
<dbReference type="RefSeq" id="XP_033668320.1">
    <property type="nucleotide sequence ID" value="XM_033806250.1"/>
</dbReference>
<dbReference type="AlphaFoldDB" id="A0A6A6CK61"/>